<protein>
    <submittedName>
        <fullName evidence="1">Lactoylglutathione lyase family enzyme</fullName>
    </submittedName>
</protein>
<evidence type="ECO:0000313" key="2">
    <source>
        <dbReference type="Proteomes" id="UP000001420"/>
    </source>
</evidence>
<accession>Q7VBS5</accession>
<dbReference type="OrthoDB" id="555548at2"/>
<evidence type="ECO:0000313" key="1">
    <source>
        <dbReference type="EMBL" id="AAQ00062.1"/>
    </source>
</evidence>
<dbReference type="RefSeq" id="WP_011125169.1">
    <property type="nucleotide sequence ID" value="NC_005042.1"/>
</dbReference>
<dbReference type="eggNOG" id="COG0346">
    <property type="taxonomic scope" value="Bacteria"/>
</dbReference>
<gene>
    <name evidence="1" type="ordered locus">Pro_1017</name>
</gene>
<dbReference type="GO" id="GO:0016829">
    <property type="term" value="F:lyase activity"/>
    <property type="evidence" value="ECO:0007669"/>
    <property type="project" value="UniProtKB-KW"/>
</dbReference>
<dbReference type="PATRIC" id="fig|167539.5.peg.1068"/>
<dbReference type="InterPro" id="IPR029068">
    <property type="entry name" value="Glyas_Bleomycin-R_OHBP_Dase"/>
</dbReference>
<dbReference type="EnsemblBacteria" id="AAQ00062">
    <property type="protein sequence ID" value="AAQ00062"/>
    <property type="gene ID" value="Pro_1017"/>
</dbReference>
<proteinExistence type="predicted"/>
<dbReference type="EMBL" id="AE017126">
    <property type="protein sequence ID" value="AAQ00062.1"/>
    <property type="molecule type" value="Genomic_DNA"/>
</dbReference>
<reference evidence="1 2" key="1">
    <citation type="journal article" date="2003" name="Proc. Natl. Acad. Sci. U.S.A.">
        <title>Genome sequence of the cyanobacterium Prochlorococcus marinus SS120, a nearly minimal oxyphototrophic genome.</title>
        <authorList>
            <person name="Dufresne A."/>
            <person name="Salanoubat M."/>
            <person name="Partensky F."/>
            <person name="Artiguenave F."/>
            <person name="Axmann I.M."/>
            <person name="Barbe V."/>
            <person name="Duprat S."/>
            <person name="Galperin M.Y."/>
            <person name="Koonin E.V."/>
            <person name="Le Gall F."/>
            <person name="Makarova K.S."/>
            <person name="Ostrowski M."/>
            <person name="Oztas S."/>
            <person name="Robert C."/>
            <person name="Rogozin I.B."/>
            <person name="Scanlan D.J."/>
            <person name="Tandeau de Marsac N."/>
            <person name="Weissenbach J."/>
            <person name="Wincker P."/>
            <person name="Wolf Y.I."/>
            <person name="Hess W.R."/>
        </authorList>
    </citation>
    <scope>NUCLEOTIDE SEQUENCE [LARGE SCALE GENOMIC DNA]</scope>
    <source>
        <strain evidence="2">SARG / CCMP1375 / SS120</strain>
    </source>
</reference>
<organism evidence="1 2">
    <name type="scientific">Prochlorococcus marinus (strain SARG / CCMP1375 / SS120)</name>
    <dbReference type="NCBI Taxonomy" id="167539"/>
    <lineage>
        <taxon>Bacteria</taxon>
        <taxon>Bacillati</taxon>
        <taxon>Cyanobacteriota</taxon>
        <taxon>Cyanophyceae</taxon>
        <taxon>Synechococcales</taxon>
        <taxon>Prochlorococcaceae</taxon>
        <taxon>Prochlorococcus</taxon>
    </lineage>
</organism>
<keyword evidence="1" id="KW-0456">Lyase</keyword>
<keyword evidence="2" id="KW-1185">Reference proteome</keyword>
<dbReference type="AlphaFoldDB" id="Q7VBS5"/>
<sequence>MDFTKAGLLIASSNPGRLAKFYSLVMECSVSDGITNNDFDLKNEEFSPIKFFKPSTKMNFSRKSIPPVSICFQKKSSSDPLAVLENWKEKVISYGAELLEGPRLEKFGAEAWFLDLDDNKFLLFVPVNNFQGK</sequence>
<dbReference type="KEGG" id="pma:Pro_1017"/>
<dbReference type="SUPFAM" id="SSF54593">
    <property type="entry name" value="Glyoxalase/Bleomycin resistance protein/Dihydroxybiphenyl dioxygenase"/>
    <property type="match status" value="1"/>
</dbReference>
<name>Q7VBS5_PROMA</name>
<dbReference type="STRING" id="167539.Pro_1017"/>
<dbReference type="HOGENOM" id="CLU_1854227_0_0_3"/>
<dbReference type="Proteomes" id="UP000001420">
    <property type="component" value="Chromosome"/>
</dbReference>